<keyword evidence="5" id="KW-0720">Serine protease</keyword>
<evidence type="ECO:0000256" key="5">
    <source>
        <dbReference type="ARBA" id="ARBA00022825"/>
    </source>
</evidence>
<organism evidence="8">
    <name type="scientific">Thermococcus litoralis</name>
    <dbReference type="NCBI Taxonomy" id="2265"/>
    <lineage>
        <taxon>Archaea</taxon>
        <taxon>Methanobacteriati</taxon>
        <taxon>Methanobacteriota</taxon>
        <taxon>Thermococci</taxon>
        <taxon>Thermococcales</taxon>
        <taxon>Thermococcaceae</taxon>
        <taxon>Thermococcus</taxon>
    </lineage>
</organism>
<evidence type="ECO:0000256" key="3">
    <source>
        <dbReference type="ARBA" id="ARBA00022670"/>
    </source>
</evidence>
<evidence type="ECO:0000313" key="8">
    <source>
        <dbReference type="EMBL" id="HDD31055.1"/>
    </source>
</evidence>
<dbReference type="InterPro" id="IPR002470">
    <property type="entry name" value="Peptidase_S9A"/>
</dbReference>
<proteinExistence type="predicted"/>
<evidence type="ECO:0000259" key="7">
    <source>
        <dbReference type="Pfam" id="PF02897"/>
    </source>
</evidence>
<feature type="domain" description="Peptidase S9A N-terminal" evidence="7">
    <location>
        <begin position="2"/>
        <end position="354"/>
    </location>
</feature>
<keyword evidence="4" id="KW-0378">Hydrolase</keyword>
<keyword evidence="3" id="KW-0645">Protease</keyword>
<dbReference type="InterPro" id="IPR001375">
    <property type="entry name" value="Peptidase_S9_cat"/>
</dbReference>
<dbReference type="Pfam" id="PF02897">
    <property type="entry name" value="Peptidase_S9_N"/>
    <property type="match status" value="1"/>
</dbReference>
<dbReference type="GO" id="GO:0004252">
    <property type="term" value="F:serine-type endopeptidase activity"/>
    <property type="evidence" value="ECO:0007669"/>
    <property type="project" value="UniProtKB-EC"/>
</dbReference>
<dbReference type="Pfam" id="PF00326">
    <property type="entry name" value="Peptidase_S9"/>
    <property type="match status" value="1"/>
</dbReference>
<dbReference type="Proteomes" id="UP000886210">
    <property type="component" value="Unassembled WGS sequence"/>
</dbReference>
<protein>
    <recommendedName>
        <fullName evidence="2">prolyl oligopeptidase</fullName>
        <ecNumber evidence="2">3.4.21.26</ecNumber>
    </recommendedName>
</protein>
<gene>
    <name evidence="8" type="ORF">ENF72_00305</name>
</gene>
<dbReference type="SUPFAM" id="SSF53474">
    <property type="entry name" value="alpha/beta-Hydrolases"/>
    <property type="match status" value="1"/>
</dbReference>
<dbReference type="EC" id="3.4.21.26" evidence="2"/>
<evidence type="ECO:0000259" key="6">
    <source>
        <dbReference type="Pfam" id="PF00326"/>
    </source>
</evidence>
<reference evidence="8" key="1">
    <citation type="journal article" date="2020" name="mSystems">
        <title>Genome- and Community-Level Interaction Insights into Carbon Utilization and Element Cycling Functions of Hydrothermarchaeota in Hydrothermal Sediment.</title>
        <authorList>
            <person name="Zhou Z."/>
            <person name="Liu Y."/>
            <person name="Xu W."/>
            <person name="Pan J."/>
            <person name="Luo Z.H."/>
            <person name="Li M."/>
        </authorList>
    </citation>
    <scope>NUCLEOTIDE SEQUENCE [LARGE SCALE GENOMIC DNA]</scope>
    <source>
        <strain evidence="8">HyVt-151</strain>
    </source>
</reference>
<feature type="domain" description="Peptidase S9 prolyl oligopeptidase catalytic" evidence="6">
    <location>
        <begin position="416"/>
        <end position="616"/>
    </location>
</feature>
<dbReference type="GO" id="GO:0005829">
    <property type="term" value="C:cytosol"/>
    <property type="evidence" value="ECO:0007669"/>
    <property type="project" value="TreeGrafter"/>
</dbReference>
<dbReference type="PRINTS" id="PR00862">
    <property type="entry name" value="PROLIGOPTASE"/>
</dbReference>
<comment type="catalytic activity">
    <reaction evidence="1">
        <text>Hydrolysis of Pro-|-Xaa &gt;&gt; Ala-|-Xaa in oligopeptides.</text>
        <dbReference type="EC" id="3.4.21.26"/>
    </reaction>
</comment>
<dbReference type="GO" id="GO:0070012">
    <property type="term" value="F:oligopeptidase activity"/>
    <property type="evidence" value="ECO:0007669"/>
    <property type="project" value="TreeGrafter"/>
</dbReference>
<dbReference type="GO" id="GO:0006508">
    <property type="term" value="P:proteolysis"/>
    <property type="evidence" value="ECO:0007669"/>
    <property type="project" value="UniProtKB-KW"/>
</dbReference>
<comment type="caution">
    <text evidence="8">The sequence shown here is derived from an EMBL/GenBank/DDBJ whole genome shotgun (WGS) entry which is preliminary data.</text>
</comment>
<dbReference type="InterPro" id="IPR051167">
    <property type="entry name" value="Prolyl_oligopep/macrocyclase"/>
</dbReference>
<dbReference type="SUPFAM" id="SSF50993">
    <property type="entry name" value="Peptidase/esterase 'gauge' domain"/>
    <property type="match status" value="1"/>
</dbReference>
<dbReference type="PANTHER" id="PTHR42881">
    <property type="entry name" value="PROLYL ENDOPEPTIDASE"/>
    <property type="match status" value="1"/>
</dbReference>
<name>A0A7C0TYQ5_THELI</name>
<dbReference type="Gene3D" id="3.40.50.1820">
    <property type="entry name" value="alpha/beta hydrolase"/>
    <property type="match status" value="1"/>
</dbReference>
<dbReference type="Gene3D" id="2.130.10.120">
    <property type="entry name" value="Prolyl oligopeptidase, N-terminal domain"/>
    <property type="match status" value="1"/>
</dbReference>
<dbReference type="InterPro" id="IPR029058">
    <property type="entry name" value="AB_hydrolase_fold"/>
</dbReference>
<dbReference type="PANTHER" id="PTHR42881:SF2">
    <property type="entry name" value="PROLYL ENDOPEPTIDASE"/>
    <property type="match status" value="1"/>
</dbReference>
<evidence type="ECO:0000256" key="4">
    <source>
        <dbReference type="ARBA" id="ARBA00022801"/>
    </source>
</evidence>
<dbReference type="EMBL" id="DQYG01000015">
    <property type="protein sequence ID" value="HDD31055.1"/>
    <property type="molecule type" value="Genomic_DNA"/>
</dbReference>
<dbReference type="AlphaFoldDB" id="A0A7C0TYQ5"/>
<dbReference type="InterPro" id="IPR023302">
    <property type="entry name" value="Pept_S9A_N"/>
</dbReference>
<evidence type="ECO:0000256" key="2">
    <source>
        <dbReference type="ARBA" id="ARBA00011897"/>
    </source>
</evidence>
<accession>A0A7C0TYQ5</accession>
<evidence type="ECO:0000256" key="1">
    <source>
        <dbReference type="ARBA" id="ARBA00001070"/>
    </source>
</evidence>
<sequence length="619" mass="71298">MEDPYIWMEDLKDERVLKFIQEENARFREFIGDLPEKLIEEVREYYYLPNIVKAQITEKGTFVQVNEMGRQVIKILESGEVIIDSKELEKELNDEVLLHGFMADKKGRRLAYSFSIGGADEGITRIIDLESREIIEEIKPSIWNIVFFEDGYYFARFYRKEKTPDGVPAPAERIFLKKKEKEKMIFGEGLVSGYFMNLRKSTDGKWAMLTVSFGWNKAEIYFGPLEEPEKWKKVYSSEVPAYPIDYINGKFYIYTREGRGLGKVIALDGEGAKEVIPEGEFPLEWAIIVNGKILAGYMVHASSMLKLFTLDGRLLDEITFELPGQVYPLDNDGKKALLRYESFTVPYRVYRFEKKLEVVSEVKVEGDFKVGEDFATSKDGTRVHYFIVRGEKDDRKAWTFGYGGFNIALKPRFFPHVIPFIKRGGTFVMANLRGGSEYGEEWHRAGMRENKQNVFNDFMAVLEKLKKEGYKVAAWGRSNGGLLVSAVLTQRPDLMDAALIGYPVIDMLRFHKLYIGSVWIPEYGNPDNPKDREFLLKYSPYHNVKVQKYPPTLIYTGLHDDRVHPAHALKFAKKLKDIGAPVYLRVETKSGHMGASAETRIRELTEMLAFVVKTLDVKV</sequence>